<proteinExistence type="evidence at transcript level"/>
<feature type="chain" id="PRO_5003180423" evidence="1">
    <location>
        <begin position="19"/>
        <end position="64"/>
    </location>
</feature>
<dbReference type="AlphaFoldDB" id="E3T7U5"/>
<evidence type="ECO:0000313" key="2">
    <source>
        <dbReference type="EMBL" id="ADC84437.1"/>
    </source>
</evidence>
<evidence type="ECO:0000256" key="1">
    <source>
        <dbReference type="SAM" id="SignalP"/>
    </source>
</evidence>
<protein>
    <submittedName>
        <fullName evidence="2">Secreted peptide prohormone 17</fullName>
    </submittedName>
</protein>
<keyword evidence="1" id="KW-0732">Signal</keyword>
<dbReference type="EMBL" id="GU295183">
    <property type="protein sequence ID" value="ADC84437.1"/>
    <property type="molecule type" value="mRNA"/>
</dbReference>
<accession>E3T7U5</accession>
<feature type="signal peptide" evidence="1">
    <location>
        <begin position="1"/>
        <end position="18"/>
    </location>
</feature>
<sequence length="64" mass="7556">MNKVIVLLLFLFIAFSSETPFKRYIQDPDENDTLRDFYLQNRMENSKSKKIIDPMTYGTGFSNL</sequence>
<organism evidence="2">
    <name type="scientific">Schmidtea mediterranea</name>
    <name type="common">Freshwater planarian flatworm</name>
    <dbReference type="NCBI Taxonomy" id="79327"/>
    <lineage>
        <taxon>Eukaryota</taxon>
        <taxon>Metazoa</taxon>
        <taxon>Spiralia</taxon>
        <taxon>Lophotrochozoa</taxon>
        <taxon>Platyhelminthes</taxon>
        <taxon>Rhabditophora</taxon>
        <taxon>Seriata</taxon>
        <taxon>Tricladida</taxon>
        <taxon>Continenticola</taxon>
        <taxon>Geoplanoidea</taxon>
        <taxon>Dugesiidae</taxon>
        <taxon>Schmidtea</taxon>
    </lineage>
</organism>
<name>E3T7U5_SCHMD</name>
<reference evidence="2" key="2">
    <citation type="journal article" date="2010" name="PLoS Biol.">
        <title>Genome-wide analyses reveal a role for peptide hormones in planarian germline development.</title>
        <authorList>
            <person name="Collins J.J."/>
            <person name="Hou X."/>
            <person name="Romanova E.V."/>
            <person name="Lambrus B.G."/>
            <person name="Miller C.M."/>
            <person name="Saberi A."/>
            <person name="Sweedler J.V."/>
            <person name="Newmark P.A."/>
        </authorList>
    </citation>
    <scope>NUCLEOTIDE SEQUENCE</scope>
</reference>
<reference evidence="2" key="1">
    <citation type="submission" date="2009-12" db="EMBL/GenBank/DDBJ databases">
        <authorList>
            <person name="Collins C.J."/>
            <person name="Hou X."/>
            <person name="Romanova E.V."/>
            <person name="Miller C.M."/>
            <person name="Lambrus B.G."/>
            <person name="Sweedler J.V."/>
            <person name="Newmark P.A."/>
        </authorList>
    </citation>
    <scope>NUCLEOTIDE SEQUENCE</scope>
</reference>